<dbReference type="PANTHER" id="PTHR43673:SF10">
    <property type="entry name" value="NADH DEHYDROGENASE_NAD(P)H NITROREDUCTASE XCC3605-RELATED"/>
    <property type="match status" value="1"/>
</dbReference>
<dbReference type="Gene3D" id="3.40.109.10">
    <property type="entry name" value="NADH Oxidase"/>
    <property type="match status" value="1"/>
</dbReference>
<dbReference type="InterPro" id="IPR029479">
    <property type="entry name" value="Nitroreductase"/>
</dbReference>
<reference evidence="4 5" key="1">
    <citation type="submission" date="2018-05" db="EMBL/GenBank/DDBJ databases">
        <title>Kurthia sibirica genome sequence.</title>
        <authorList>
            <person name="Maclea K.S."/>
            <person name="Goen A.E."/>
        </authorList>
    </citation>
    <scope>NUCLEOTIDE SEQUENCE [LARGE SCALE GENOMIC DNA]</scope>
    <source>
        <strain evidence="4 5">ATCC 49154</strain>
    </source>
</reference>
<name>A0A2U3AI79_9BACL</name>
<comment type="caution">
    <text evidence="4">The sequence shown here is derived from an EMBL/GenBank/DDBJ whole genome shotgun (WGS) entry which is preliminary data.</text>
</comment>
<dbReference type="PANTHER" id="PTHR43673">
    <property type="entry name" value="NAD(P)H NITROREDUCTASE YDGI-RELATED"/>
    <property type="match status" value="1"/>
</dbReference>
<keyword evidence="5" id="KW-1185">Reference proteome</keyword>
<dbReference type="InterPro" id="IPR000415">
    <property type="entry name" value="Nitroreductase-like"/>
</dbReference>
<proteinExistence type="inferred from homology"/>
<dbReference type="GO" id="GO:0016491">
    <property type="term" value="F:oxidoreductase activity"/>
    <property type="evidence" value="ECO:0007669"/>
    <property type="project" value="UniProtKB-KW"/>
</dbReference>
<protein>
    <submittedName>
        <fullName evidence="4">Nitroreductase family protein</fullName>
    </submittedName>
</protein>
<feature type="domain" description="Nitroreductase" evidence="3">
    <location>
        <begin position="15"/>
        <end position="189"/>
    </location>
</feature>
<evidence type="ECO:0000256" key="1">
    <source>
        <dbReference type="ARBA" id="ARBA00007118"/>
    </source>
</evidence>
<evidence type="ECO:0000259" key="3">
    <source>
        <dbReference type="Pfam" id="PF00881"/>
    </source>
</evidence>
<evidence type="ECO:0000313" key="4">
    <source>
        <dbReference type="EMBL" id="PWI24248.1"/>
    </source>
</evidence>
<comment type="similarity">
    <text evidence="1">Belongs to the nitroreductase family.</text>
</comment>
<sequence>MSTTTKSAIIETMYARKSIRKYDPDFKISREEISEMLTDAMTAPSSSNQQPWRFLVITDDAVKKEIRSMSFNQEQLETSSAIIAVLGATDFYKNAKKINELSVATGAMSPEIAVAQTAGSEKLYSGLPTEILKNVASFDAGLVSMQLMLIAKDRGLDTVAMGGFDKQAFAEKFELPANEFPIILLAIGKGIGPDRGTERLSVADVTTFI</sequence>
<accession>A0A2U3AI79</accession>
<dbReference type="RefSeq" id="WP_109307159.1">
    <property type="nucleotide sequence ID" value="NZ_BJUF01000021.1"/>
</dbReference>
<dbReference type="AlphaFoldDB" id="A0A2U3AI79"/>
<dbReference type="CDD" id="cd02137">
    <property type="entry name" value="MhqN-like"/>
    <property type="match status" value="1"/>
</dbReference>
<evidence type="ECO:0000313" key="5">
    <source>
        <dbReference type="Proteomes" id="UP000245938"/>
    </source>
</evidence>
<dbReference type="EMBL" id="QFVR01000025">
    <property type="protein sequence ID" value="PWI24248.1"/>
    <property type="molecule type" value="Genomic_DNA"/>
</dbReference>
<keyword evidence="2" id="KW-0560">Oxidoreductase</keyword>
<dbReference type="SUPFAM" id="SSF55469">
    <property type="entry name" value="FMN-dependent nitroreductase-like"/>
    <property type="match status" value="1"/>
</dbReference>
<gene>
    <name evidence="4" type="ORF">DEX24_14625</name>
</gene>
<dbReference type="Proteomes" id="UP000245938">
    <property type="component" value="Unassembled WGS sequence"/>
</dbReference>
<evidence type="ECO:0000256" key="2">
    <source>
        <dbReference type="ARBA" id="ARBA00023002"/>
    </source>
</evidence>
<organism evidence="4 5">
    <name type="scientific">Kurthia sibirica</name>
    <dbReference type="NCBI Taxonomy" id="202750"/>
    <lineage>
        <taxon>Bacteria</taxon>
        <taxon>Bacillati</taxon>
        <taxon>Bacillota</taxon>
        <taxon>Bacilli</taxon>
        <taxon>Bacillales</taxon>
        <taxon>Caryophanaceae</taxon>
        <taxon>Kurthia</taxon>
    </lineage>
</organism>
<dbReference type="Pfam" id="PF00881">
    <property type="entry name" value="Nitroreductase"/>
    <property type="match status" value="1"/>
</dbReference>
<dbReference type="OrthoDB" id="9782629at2"/>